<comment type="caution">
    <text evidence="2">The sequence shown here is derived from an EMBL/GenBank/DDBJ whole genome shotgun (WGS) entry which is preliminary data.</text>
</comment>
<reference evidence="3" key="1">
    <citation type="journal article" date="2012" name="Science">
        <title>The Paleozoic origin of enzymatic lignin decomposition reconstructed from 31 fungal genomes.</title>
        <authorList>
            <person name="Floudas D."/>
            <person name="Binder M."/>
            <person name="Riley R."/>
            <person name="Barry K."/>
            <person name="Blanchette R.A."/>
            <person name="Henrissat B."/>
            <person name="Martinez A.T."/>
            <person name="Otillar R."/>
            <person name="Spatafora J.W."/>
            <person name="Yadav J.S."/>
            <person name="Aerts A."/>
            <person name="Benoit I."/>
            <person name="Boyd A."/>
            <person name="Carlson A."/>
            <person name="Copeland A."/>
            <person name="Coutinho P.M."/>
            <person name="de Vries R.P."/>
            <person name="Ferreira P."/>
            <person name="Findley K."/>
            <person name="Foster B."/>
            <person name="Gaskell J."/>
            <person name="Glotzer D."/>
            <person name="Gorecki P."/>
            <person name="Heitman J."/>
            <person name="Hesse C."/>
            <person name="Hori C."/>
            <person name="Igarashi K."/>
            <person name="Jurgens J.A."/>
            <person name="Kallen N."/>
            <person name="Kersten P."/>
            <person name="Kohler A."/>
            <person name="Kuees U."/>
            <person name="Kumar T.K.A."/>
            <person name="Kuo A."/>
            <person name="LaButti K."/>
            <person name="Larrondo L.F."/>
            <person name="Lindquist E."/>
            <person name="Ling A."/>
            <person name="Lombard V."/>
            <person name="Lucas S."/>
            <person name="Lundell T."/>
            <person name="Martin R."/>
            <person name="McLaughlin D.J."/>
            <person name="Morgenstern I."/>
            <person name="Morin E."/>
            <person name="Murat C."/>
            <person name="Nagy L.G."/>
            <person name="Nolan M."/>
            <person name="Ohm R.A."/>
            <person name="Patyshakuliyeva A."/>
            <person name="Rokas A."/>
            <person name="Ruiz-Duenas F.J."/>
            <person name="Sabat G."/>
            <person name="Salamov A."/>
            <person name="Samejima M."/>
            <person name="Schmutz J."/>
            <person name="Slot J.C."/>
            <person name="St John F."/>
            <person name="Stenlid J."/>
            <person name="Sun H."/>
            <person name="Sun S."/>
            <person name="Syed K."/>
            <person name="Tsang A."/>
            <person name="Wiebenga A."/>
            <person name="Young D."/>
            <person name="Pisabarro A."/>
            <person name="Eastwood D.C."/>
            <person name="Martin F."/>
            <person name="Cullen D."/>
            <person name="Grigoriev I.V."/>
            <person name="Hibbett D.S."/>
        </authorList>
    </citation>
    <scope>NUCLEOTIDE SEQUENCE [LARGE SCALE GENOMIC DNA]</scope>
    <source>
        <strain evidence="3">RWD-64-598 SS2</strain>
    </source>
</reference>
<sequence length="194" mass="21935">MGRNPSPLSKAERQRQATQKYMNQPDVKERTNAKARVRSASLDLQKSGELASIPSARACARRINVPDHTTSPSAPVDPIDITDFDMVLRAFKAWTYDWGPEESWLRKQWLLISRTLSAGESVSELHEDWRAHAQSGWAIMNALRHLVDIASKECSGSSSYNTQLFDIAAALVSEIRFFEREDSRRILLEDGSLF</sequence>
<name>A0A5M3MRZ2_CONPW</name>
<dbReference type="RefSeq" id="XP_007768334.1">
    <property type="nucleotide sequence ID" value="XM_007770144.1"/>
</dbReference>
<dbReference type="AlphaFoldDB" id="A0A5M3MRZ2"/>
<dbReference type="OrthoDB" id="2605525at2759"/>
<evidence type="ECO:0000313" key="2">
    <source>
        <dbReference type="EMBL" id="EIW81514.1"/>
    </source>
</evidence>
<accession>A0A5M3MRZ2</accession>
<organism evidence="2 3">
    <name type="scientific">Coniophora puteana (strain RWD-64-598)</name>
    <name type="common">Brown rot fungus</name>
    <dbReference type="NCBI Taxonomy" id="741705"/>
    <lineage>
        <taxon>Eukaryota</taxon>
        <taxon>Fungi</taxon>
        <taxon>Dikarya</taxon>
        <taxon>Basidiomycota</taxon>
        <taxon>Agaricomycotina</taxon>
        <taxon>Agaricomycetes</taxon>
        <taxon>Agaricomycetidae</taxon>
        <taxon>Boletales</taxon>
        <taxon>Coniophorineae</taxon>
        <taxon>Coniophoraceae</taxon>
        <taxon>Coniophora</taxon>
    </lineage>
</organism>
<dbReference type="Proteomes" id="UP000053558">
    <property type="component" value="Unassembled WGS sequence"/>
</dbReference>
<gene>
    <name evidence="2" type="ORF">CONPUDRAFT_73224</name>
</gene>
<evidence type="ECO:0000256" key="1">
    <source>
        <dbReference type="SAM" id="MobiDB-lite"/>
    </source>
</evidence>
<proteinExistence type="predicted"/>
<protein>
    <submittedName>
        <fullName evidence="2">Uncharacterized protein</fullName>
    </submittedName>
</protein>
<keyword evidence="3" id="KW-1185">Reference proteome</keyword>
<dbReference type="EMBL" id="JH711578">
    <property type="protein sequence ID" value="EIW81514.1"/>
    <property type="molecule type" value="Genomic_DNA"/>
</dbReference>
<feature type="region of interest" description="Disordered" evidence="1">
    <location>
        <begin position="1"/>
        <end position="38"/>
    </location>
</feature>
<dbReference type="GeneID" id="19209097"/>
<evidence type="ECO:0000313" key="3">
    <source>
        <dbReference type="Proteomes" id="UP000053558"/>
    </source>
</evidence>
<dbReference type="KEGG" id="cput:CONPUDRAFT_73224"/>